<dbReference type="InterPro" id="IPR045155">
    <property type="entry name" value="Beta-lactam_cat"/>
</dbReference>
<keyword evidence="3" id="KW-1185">Reference proteome</keyword>
<dbReference type="InterPro" id="IPR000871">
    <property type="entry name" value="Beta-lactam_class-A"/>
</dbReference>
<organism evidence="2 3">
    <name type="scientific">Catenulispora pinistramenti</name>
    <dbReference type="NCBI Taxonomy" id="2705254"/>
    <lineage>
        <taxon>Bacteria</taxon>
        <taxon>Bacillati</taxon>
        <taxon>Actinomycetota</taxon>
        <taxon>Actinomycetes</taxon>
        <taxon>Catenulisporales</taxon>
        <taxon>Catenulisporaceae</taxon>
        <taxon>Catenulispora</taxon>
    </lineage>
</organism>
<dbReference type="Proteomes" id="UP000730482">
    <property type="component" value="Unassembled WGS sequence"/>
</dbReference>
<comment type="caution">
    <text evidence="2">The sequence shown here is derived from an EMBL/GenBank/DDBJ whole genome shotgun (WGS) entry which is preliminary data.</text>
</comment>
<dbReference type="Gene3D" id="3.40.710.10">
    <property type="entry name" value="DD-peptidase/beta-lactamase superfamily"/>
    <property type="match status" value="1"/>
</dbReference>
<dbReference type="RefSeq" id="WP_212012737.1">
    <property type="nucleotide sequence ID" value="NZ_JAAFYZ010000097.1"/>
</dbReference>
<dbReference type="SUPFAM" id="SSF56601">
    <property type="entry name" value="beta-lactamase/transpeptidase-like"/>
    <property type="match status" value="1"/>
</dbReference>
<reference evidence="2 3" key="1">
    <citation type="submission" date="2020-02" db="EMBL/GenBank/DDBJ databases">
        <title>Acidophilic actinobacteria isolated from forest soil.</title>
        <authorList>
            <person name="Golinska P."/>
        </authorList>
    </citation>
    <scope>NUCLEOTIDE SEQUENCE [LARGE SCALE GENOMIC DNA]</scope>
    <source>
        <strain evidence="2 3">NL8</strain>
    </source>
</reference>
<feature type="domain" description="Beta-lactamase class A catalytic" evidence="1">
    <location>
        <begin position="22"/>
        <end position="270"/>
    </location>
</feature>
<dbReference type="PANTHER" id="PTHR35333">
    <property type="entry name" value="BETA-LACTAMASE"/>
    <property type="match status" value="1"/>
</dbReference>
<evidence type="ECO:0000313" key="2">
    <source>
        <dbReference type="EMBL" id="MBS2550279.1"/>
    </source>
</evidence>
<protein>
    <submittedName>
        <fullName evidence="2">Serine hydrolase</fullName>
    </submittedName>
</protein>
<proteinExistence type="predicted"/>
<dbReference type="PANTHER" id="PTHR35333:SF3">
    <property type="entry name" value="BETA-LACTAMASE-TYPE TRANSPEPTIDASE FOLD CONTAINING PROTEIN"/>
    <property type="match status" value="1"/>
</dbReference>
<accession>A0ABS5KWA3</accession>
<dbReference type="Pfam" id="PF13354">
    <property type="entry name" value="Beta-lactamase2"/>
    <property type="match status" value="1"/>
</dbReference>
<name>A0ABS5KWA3_9ACTN</name>
<evidence type="ECO:0000259" key="1">
    <source>
        <dbReference type="Pfam" id="PF13354"/>
    </source>
</evidence>
<sequence>MRDRELIAELGDRLTEAGLSGSFLVRNLDTGQEIALDPDVVYPIASLVKVPLAIAVLEQIRLGRLDGARQLAIAPDPDSATPPVGIGRFTHPARIAIDDLVYLAVSISDSAAADALFALVPPAEVDRVLTDAGIKGIAVRHPMRDLLNVFGTEPGPDGPHLVHALVIGARTPGGGHPVAPLDVSRANTGTARAFADLLQELWAPSALHPRVAARVRALMRDGVLQRRLGPDFISDATGWASKSGTLLNLRHDAGVVEHEDGETYVVVALTESTVPAAAQPAADAVIGRVARALHDHLRGL</sequence>
<gene>
    <name evidence="2" type="ORF">KGQ19_25760</name>
</gene>
<dbReference type="GO" id="GO:0016787">
    <property type="term" value="F:hydrolase activity"/>
    <property type="evidence" value="ECO:0007669"/>
    <property type="project" value="UniProtKB-KW"/>
</dbReference>
<keyword evidence="2" id="KW-0378">Hydrolase</keyword>
<dbReference type="InterPro" id="IPR012338">
    <property type="entry name" value="Beta-lactam/transpept-like"/>
</dbReference>
<evidence type="ECO:0000313" key="3">
    <source>
        <dbReference type="Proteomes" id="UP000730482"/>
    </source>
</evidence>
<dbReference type="EMBL" id="JAAFYZ010000097">
    <property type="protein sequence ID" value="MBS2550279.1"/>
    <property type="molecule type" value="Genomic_DNA"/>
</dbReference>